<evidence type="ECO:0000313" key="2">
    <source>
        <dbReference type="Proteomes" id="UP001497516"/>
    </source>
</evidence>
<sequence length="148" mass="15704">MFLSASLVSRRCSFVTSILGALDDTPTASSGAAMTSRLITSCPVLETLHLEWDLECHHHGAQEVFHICSSSLKYLTMSIGFSVAGKWHAAGGVAAALATLQVTAPSLAHLSFQITSGTAGYKFGSDTNEHDGITFTYGLIIKSIRTLL</sequence>
<evidence type="ECO:0000313" key="1">
    <source>
        <dbReference type="EMBL" id="CAL1360668.1"/>
    </source>
</evidence>
<name>A0AAV2CXU9_9ROSI</name>
<accession>A0AAV2CXU9</accession>
<reference evidence="1 2" key="1">
    <citation type="submission" date="2024-04" db="EMBL/GenBank/DDBJ databases">
        <authorList>
            <person name="Fracassetti M."/>
        </authorList>
    </citation>
    <scope>NUCLEOTIDE SEQUENCE [LARGE SCALE GENOMIC DNA]</scope>
</reference>
<dbReference type="EMBL" id="OZ034814">
    <property type="protein sequence ID" value="CAL1360668.1"/>
    <property type="molecule type" value="Genomic_DNA"/>
</dbReference>
<proteinExistence type="predicted"/>
<protein>
    <submittedName>
        <fullName evidence="1">Uncharacterized protein</fullName>
    </submittedName>
</protein>
<dbReference type="Proteomes" id="UP001497516">
    <property type="component" value="Chromosome 10"/>
</dbReference>
<organism evidence="1 2">
    <name type="scientific">Linum trigynum</name>
    <dbReference type="NCBI Taxonomy" id="586398"/>
    <lineage>
        <taxon>Eukaryota</taxon>
        <taxon>Viridiplantae</taxon>
        <taxon>Streptophyta</taxon>
        <taxon>Embryophyta</taxon>
        <taxon>Tracheophyta</taxon>
        <taxon>Spermatophyta</taxon>
        <taxon>Magnoliopsida</taxon>
        <taxon>eudicotyledons</taxon>
        <taxon>Gunneridae</taxon>
        <taxon>Pentapetalae</taxon>
        <taxon>rosids</taxon>
        <taxon>fabids</taxon>
        <taxon>Malpighiales</taxon>
        <taxon>Linaceae</taxon>
        <taxon>Linum</taxon>
    </lineage>
</organism>
<gene>
    <name evidence="1" type="ORF">LTRI10_LOCUS8089</name>
</gene>
<dbReference type="AlphaFoldDB" id="A0AAV2CXU9"/>
<keyword evidence="2" id="KW-1185">Reference proteome</keyword>